<dbReference type="PANTHER" id="PTHR30185:SF15">
    <property type="entry name" value="CRYPTIC BETA-GLUCOSIDE BGL OPERON ANTITERMINATOR"/>
    <property type="match status" value="1"/>
</dbReference>
<evidence type="ECO:0000313" key="9">
    <source>
        <dbReference type="Proteomes" id="UP000297714"/>
    </source>
</evidence>
<dbReference type="InterPro" id="IPR036650">
    <property type="entry name" value="CAT_RNA-bd_dom_sf"/>
</dbReference>
<dbReference type="GO" id="GO:0003723">
    <property type="term" value="F:RNA binding"/>
    <property type="evidence" value="ECO:0007669"/>
    <property type="project" value="UniProtKB-KW"/>
</dbReference>
<dbReference type="InterPro" id="IPR011608">
    <property type="entry name" value="PRD"/>
</dbReference>
<evidence type="ECO:0000256" key="5">
    <source>
        <dbReference type="ARBA" id="ARBA00023163"/>
    </source>
</evidence>
<keyword evidence="1" id="KW-0677">Repeat</keyword>
<reference evidence="8 9" key="1">
    <citation type="submission" date="2019-04" db="EMBL/GenBank/DDBJ databases">
        <authorList>
            <person name="Poehlein A."/>
            <person name="Bengelsdorf F.R."/>
            <person name="Duerre P."/>
            <person name="Daniel R."/>
        </authorList>
    </citation>
    <scope>NUCLEOTIDE SEQUENCE [LARGE SCALE GENOMIC DNA]</scope>
    <source>
        <strain evidence="8 9">BS-1</strain>
    </source>
</reference>
<evidence type="ECO:0000256" key="2">
    <source>
        <dbReference type="ARBA" id="ARBA00022884"/>
    </source>
</evidence>
<gene>
    <name evidence="8" type="primary">sacY</name>
    <name evidence="8" type="ORF">CAGA_06250</name>
</gene>
<dbReference type="EMBL" id="SRMQ01000002">
    <property type="protein sequence ID" value="TGJ77256.1"/>
    <property type="molecule type" value="Genomic_DNA"/>
</dbReference>
<organism evidence="8 9">
    <name type="scientific">Caproiciproducens galactitolivorans</name>
    <dbReference type="NCBI Taxonomy" id="642589"/>
    <lineage>
        <taxon>Bacteria</taxon>
        <taxon>Bacillati</taxon>
        <taxon>Bacillota</taxon>
        <taxon>Clostridia</taxon>
        <taxon>Eubacteriales</taxon>
        <taxon>Acutalibacteraceae</taxon>
        <taxon>Caproiciproducens</taxon>
    </lineage>
</organism>
<dbReference type="Gene3D" id="1.10.1790.10">
    <property type="entry name" value="PRD domain"/>
    <property type="match status" value="2"/>
</dbReference>
<dbReference type="Pfam" id="PF00874">
    <property type="entry name" value="PRD"/>
    <property type="match status" value="2"/>
</dbReference>
<evidence type="ECO:0000256" key="1">
    <source>
        <dbReference type="ARBA" id="ARBA00022737"/>
    </source>
</evidence>
<evidence type="ECO:0000313" key="8">
    <source>
        <dbReference type="EMBL" id="TGJ77256.1"/>
    </source>
</evidence>
<dbReference type="SUPFAM" id="SSF63520">
    <property type="entry name" value="PTS-regulatory domain, PRD"/>
    <property type="match status" value="2"/>
</dbReference>
<dbReference type="GO" id="GO:0045893">
    <property type="term" value="P:positive regulation of DNA-templated transcription"/>
    <property type="evidence" value="ECO:0007669"/>
    <property type="project" value="InterPro"/>
</dbReference>
<accession>A0A4Z0YHZ4</accession>
<keyword evidence="9" id="KW-1185">Reference proteome</keyword>
<keyword evidence="4" id="KW-0010">Activator</keyword>
<dbReference type="SMART" id="SM01061">
    <property type="entry name" value="CAT_RBD"/>
    <property type="match status" value="1"/>
</dbReference>
<evidence type="ECO:0000256" key="3">
    <source>
        <dbReference type="ARBA" id="ARBA00023015"/>
    </source>
</evidence>
<evidence type="ECO:0000259" key="7">
    <source>
        <dbReference type="PROSITE" id="PS51372"/>
    </source>
</evidence>
<keyword evidence="5" id="KW-0804">Transcription</keyword>
<dbReference type="AlphaFoldDB" id="A0A4Z0YHZ4"/>
<keyword evidence="3" id="KW-0805">Transcription regulation</keyword>
<dbReference type="Gene3D" id="2.30.24.10">
    <property type="entry name" value="CAT RNA-binding domain"/>
    <property type="match status" value="1"/>
</dbReference>
<dbReference type="RefSeq" id="WP_167875141.1">
    <property type="nucleotide sequence ID" value="NZ_JAJUFJ010000002.1"/>
</dbReference>
<dbReference type="PANTHER" id="PTHR30185">
    <property type="entry name" value="CRYPTIC BETA-GLUCOSIDE BGL OPERON ANTITERMINATOR"/>
    <property type="match status" value="1"/>
</dbReference>
<dbReference type="InterPro" id="IPR050661">
    <property type="entry name" value="BglG_antiterminators"/>
</dbReference>
<comment type="similarity">
    <text evidence="6">Belongs to the transcriptional antiterminator BglG family.</text>
</comment>
<dbReference type="InterPro" id="IPR004341">
    <property type="entry name" value="CAT_RNA-bd_dom"/>
</dbReference>
<keyword evidence="2" id="KW-0694">RNA-binding</keyword>
<protein>
    <submittedName>
        <fullName evidence="8">Levansucrase and sucrase synthesis operon antiterminator</fullName>
    </submittedName>
</protein>
<evidence type="ECO:0000256" key="6">
    <source>
        <dbReference type="ARBA" id="ARBA00038510"/>
    </source>
</evidence>
<proteinExistence type="inferred from homology"/>
<dbReference type="Proteomes" id="UP000297714">
    <property type="component" value="Unassembled WGS sequence"/>
</dbReference>
<name>A0A4Z0YHZ4_9FIRM</name>
<dbReference type="InterPro" id="IPR001550">
    <property type="entry name" value="Transcrpt_antitermin_CS"/>
</dbReference>
<evidence type="ECO:0000256" key="4">
    <source>
        <dbReference type="ARBA" id="ARBA00023159"/>
    </source>
</evidence>
<feature type="domain" description="PRD" evidence="7">
    <location>
        <begin position="178"/>
        <end position="281"/>
    </location>
</feature>
<dbReference type="PROSITE" id="PS51372">
    <property type="entry name" value="PRD_2"/>
    <property type="match status" value="2"/>
</dbReference>
<comment type="caution">
    <text evidence="8">The sequence shown here is derived from an EMBL/GenBank/DDBJ whole genome shotgun (WGS) entry which is preliminary data.</text>
</comment>
<feature type="domain" description="PRD" evidence="7">
    <location>
        <begin position="72"/>
        <end position="176"/>
    </location>
</feature>
<dbReference type="Pfam" id="PF03123">
    <property type="entry name" value="CAT_RBD"/>
    <property type="match status" value="1"/>
</dbReference>
<dbReference type="InterPro" id="IPR036634">
    <property type="entry name" value="PRD_sf"/>
</dbReference>
<dbReference type="SUPFAM" id="SSF50151">
    <property type="entry name" value="SacY-like RNA-binding domain"/>
    <property type="match status" value="1"/>
</dbReference>
<dbReference type="PROSITE" id="PS00654">
    <property type="entry name" value="PRD_1"/>
    <property type="match status" value="1"/>
</dbReference>
<sequence length="281" mass="32054">MTEVYRILRVMNNNVILVRRKSKDTQLVLIGKGLGFKRKPDMEVEIDSEQIEKSFLAYDTKGKNDYLTLIENLDDKLIGLCSEITLLAEKRMGRLNENLLIVLTDHIGFAIERIKKGIEIQNPFVYEIKNLYPEEFRVGLAAKDLIKEQMGIEINDDEVAFIALHLDAAKLNIKASDSFNKTRIVKMMVTSLEESLGLQFEKNLTYIRLISHFRSSLDRVEKKIPVDNPLLPTIKKSLKKSYALAKQVGELVKKEAGFTLPDGELGYLAIHIDRICRTTGQ</sequence>